<dbReference type="EMBL" id="NCKU01005556">
    <property type="protein sequence ID" value="RWS04428.1"/>
    <property type="molecule type" value="Genomic_DNA"/>
</dbReference>
<reference evidence="5 6" key="1">
    <citation type="journal article" date="2018" name="Gigascience">
        <title>Genomes of trombidid mites reveal novel predicted allergens and laterally-transferred genes associated with secondary metabolism.</title>
        <authorList>
            <person name="Dong X."/>
            <person name="Chaisiri K."/>
            <person name="Xia D."/>
            <person name="Armstrong S.D."/>
            <person name="Fang Y."/>
            <person name="Donnelly M.J."/>
            <person name="Kadowaki T."/>
            <person name="McGarry J.W."/>
            <person name="Darby A.C."/>
            <person name="Makepeace B.L."/>
        </authorList>
    </citation>
    <scope>NUCLEOTIDE SEQUENCE [LARGE SCALE GENOMIC DNA]</scope>
    <source>
        <strain evidence="5">UoL-WK</strain>
    </source>
</reference>
<feature type="chain" id="PRO_5018669623" description="Glycoside hydrolase family 19 catalytic domain-containing protein" evidence="3">
    <location>
        <begin position="22"/>
        <end position="328"/>
    </location>
</feature>
<dbReference type="InterPro" id="IPR000726">
    <property type="entry name" value="Glyco_hydro_19_cat"/>
</dbReference>
<dbReference type="Gene3D" id="3.30.20.10">
    <property type="entry name" value="Endochitinase, domain 2"/>
    <property type="match status" value="1"/>
</dbReference>
<sequence>MFYSILTLAYFLCFAAVEVRSECWWSGCQPYSWRDRGCFPDDTWQKVESKPCYGGDKYKCCPKTTSVRDGNSQSNEVEVRSECWWSGCQSHSRKDGKLFPEYRWKKVESQPCEGGDKFKSKSKGSVCEGSQPNDFITWKEFKNAIEANGYPVPKQEQYKSMVSQARSAGGIASKQELAMFLAQILHESGGLIYKKEIACARTGCPGVYDNGVGYPRRNYYGRGYIQLTHSYNYKAASQDLYGDDRLLRDPDLVSDNENVAWATAFWYWRTRVRNQANVLKFWFGSSTNAINGALECRGAYQDKARRRFEIYKRVLKAFNLNVTPIENG</sequence>
<evidence type="ECO:0000256" key="1">
    <source>
        <dbReference type="ARBA" id="ARBA00022821"/>
    </source>
</evidence>
<keyword evidence="6" id="KW-1185">Reference proteome</keyword>
<proteinExistence type="predicted"/>
<feature type="signal peptide" evidence="3">
    <location>
        <begin position="1"/>
        <end position="21"/>
    </location>
</feature>
<evidence type="ECO:0000313" key="6">
    <source>
        <dbReference type="Proteomes" id="UP000285301"/>
    </source>
</evidence>
<dbReference type="GO" id="GO:0004568">
    <property type="term" value="F:chitinase activity"/>
    <property type="evidence" value="ECO:0007669"/>
    <property type="project" value="InterPro"/>
</dbReference>
<dbReference type="CDD" id="cd00325">
    <property type="entry name" value="chitinase_GH19"/>
    <property type="match status" value="1"/>
</dbReference>
<dbReference type="InterPro" id="IPR023346">
    <property type="entry name" value="Lysozyme-like_dom_sf"/>
</dbReference>
<keyword evidence="3" id="KW-0732">Signal</keyword>
<evidence type="ECO:0000256" key="3">
    <source>
        <dbReference type="SAM" id="SignalP"/>
    </source>
</evidence>
<dbReference type="SUPFAM" id="SSF53955">
    <property type="entry name" value="Lysozyme-like"/>
    <property type="match status" value="1"/>
</dbReference>
<dbReference type="GO" id="GO:0006952">
    <property type="term" value="P:defense response"/>
    <property type="evidence" value="ECO:0007669"/>
    <property type="project" value="UniProtKB-KW"/>
</dbReference>
<dbReference type="GO" id="GO:0006032">
    <property type="term" value="P:chitin catabolic process"/>
    <property type="evidence" value="ECO:0007669"/>
    <property type="project" value="InterPro"/>
</dbReference>
<feature type="non-terminal residue" evidence="5">
    <location>
        <position position="328"/>
    </location>
</feature>
<gene>
    <name evidence="5" type="ORF">B4U79_06430</name>
</gene>
<dbReference type="PANTHER" id="PTHR22595:SF79">
    <property type="entry name" value="CHITINASE 12"/>
    <property type="match status" value="1"/>
</dbReference>
<comment type="caution">
    <text evidence="5">The sequence shown here is derived from an EMBL/GenBank/DDBJ whole genome shotgun (WGS) entry which is preliminary data.</text>
</comment>
<organism evidence="5 6">
    <name type="scientific">Dinothrombium tinctorium</name>
    <dbReference type="NCBI Taxonomy" id="1965070"/>
    <lineage>
        <taxon>Eukaryota</taxon>
        <taxon>Metazoa</taxon>
        <taxon>Ecdysozoa</taxon>
        <taxon>Arthropoda</taxon>
        <taxon>Chelicerata</taxon>
        <taxon>Arachnida</taxon>
        <taxon>Acari</taxon>
        <taxon>Acariformes</taxon>
        <taxon>Trombidiformes</taxon>
        <taxon>Prostigmata</taxon>
        <taxon>Anystina</taxon>
        <taxon>Parasitengona</taxon>
        <taxon>Trombidioidea</taxon>
        <taxon>Trombidiidae</taxon>
        <taxon>Dinothrombium</taxon>
    </lineage>
</organism>
<keyword evidence="1" id="KW-0611">Plant defense</keyword>
<dbReference type="OrthoDB" id="5985073at2759"/>
<dbReference type="GO" id="GO:0016998">
    <property type="term" value="P:cell wall macromolecule catabolic process"/>
    <property type="evidence" value="ECO:0007669"/>
    <property type="project" value="InterPro"/>
</dbReference>
<evidence type="ECO:0000259" key="4">
    <source>
        <dbReference type="Pfam" id="PF00182"/>
    </source>
</evidence>
<evidence type="ECO:0000313" key="5">
    <source>
        <dbReference type="EMBL" id="RWS04428.1"/>
    </source>
</evidence>
<feature type="domain" description="Glycoside hydrolase family 19 catalytic" evidence="4">
    <location>
        <begin position="171"/>
        <end position="320"/>
    </location>
</feature>
<dbReference type="Gene3D" id="1.10.530.10">
    <property type="match status" value="1"/>
</dbReference>
<name>A0A3S3P3P2_9ACAR</name>
<evidence type="ECO:0000256" key="2">
    <source>
        <dbReference type="ARBA" id="ARBA00023157"/>
    </source>
</evidence>
<dbReference type="Pfam" id="PF00182">
    <property type="entry name" value="Glyco_hydro_19"/>
    <property type="match status" value="1"/>
</dbReference>
<keyword evidence="2" id="KW-1015">Disulfide bond</keyword>
<dbReference type="Proteomes" id="UP000285301">
    <property type="component" value="Unassembled WGS sequence"/>
</dbReference>
<accession>A0A3S3P3P2</accession>
<protein>
    <recommendedName>
        <fullName evidence="4">Glycoside hydrolase family 19 catalytic domain-containing protein</fullName>
    </recommendedName>
</protein>
<dbReference type="PANTHER" id="PTHR22595">
    <property type="entry name" value="CHITINASE-RELATED"/>
    <property type="match status" value="1"/>
</dbReference>
<dbReference type="AlphaFoldDB" id="A0A3S3P3P2"/>
<dbReference type="STRING" id="1965070.A0A3S3P3P2"/>